<feature type="domain" description="RRM" evidence="3">
    <location>
        <begin position="233"/>
        <end position="303"/>
    </location>
</feature>
<gene>
    <name evidence="4" type="ORF">CERSUDRAFT_94724</name>
</gene>
<dbReference type="HOGENOM" id="CLU_014016_0_0_1"/>
<feature type="compositionally biased region" description="Basic and acidic residues" evidence="2">
    <location>
        <begin position="14"/>
        <end position="25"/>
    </location>
</feature>
<feature type="compositionally biased region" description="Polar residues" evidence="2">
    <location>
        <begin position="106"/>
        <end position="116"/>
    </location>
</feature>
<evidence type="ECO:0000313" key="4">
    <source>
        <dbReference type="EMBL" id="EMD37725.1"/>
    </source>
</evidence>
<dbReference type="Pfam" id="PF04059">
    <property type="entry name" value="RRM_2"/>
    <property type="match status" value="1"/>
</dbReference>
<feature type="domain" description="RRM" evidence="3">
    <location>
        <begin position="330"/>
        <end position="397"/>
    </location>
</feature>
<feature type="region of interest" description="Disordered" evidence="2">
    <location>
        <begin position="825"/>
        <end position="845"/>
    </location>
</feature>
<dbReference type="InterPro" id="IPR012677">
    <property type="entry name" value="Nucleotide-bd_a/b_plait_sf"/>
</dbReference>
<dbReference type="InterPro" id="IPR007201">
    <property type="entry name" value="Mei2-like_Rrm_C"/>
</dbReference>
<sequence length="886" mass="96828">MGHHPVPFPTLSHQPDEITESERAIPPRLHSTPSLPNLWLPPHCAPLPSHLEHQSQARYRPRLRPLDLASSPNTSPTKSKGMPSARGSISGSPCRPSAMLTPPLTPSSSFASNDAPSTPPEAHSPLRWVHTAESPYSATELRLSPTHLKGPPLPRGGFLTPSSGRSQSMSSENEWKYMSPGFNGGSDGLSALVTGISSIDLTPRDEKNLANDMIATSQLLSDTACQTDVPSRFVFIRNVPITASSATLRTAFEPCGDIKGMLPRFLADHGVVILAFYDLRQAVRARKIICEQTLAGLEGARLDAKFMLPEKLESIMGRSAFVADTDGVLTVSVENGRLDPSSLRNIFSSVGELMSFTAMGTDPHDQTFRVEYYDVRCAQSALKSFNRCILGARLRVCSRLEADSLTGMQADSTDDDPFLVPTGIQGGTSAPYRAPVPLPAPESLYPTSRGQQADESARESQGRVRPRSVSASESVGTPDAVRKLRRGRDSPQEHSRRSSNHLFFDAVGKSFVQPKTPSRPRSISIGPEGMAGTANVQRPDNAPYVVPAYPYPAAPYAYDASGVAVPPYAPQGYAYGQPVYFADSDPYMGHGVANMNHQWVYAPPPTPGADYHLPSPTRPAPYQHPPPHALPPTPCKSLPPIHTRHLPTQYPPTRSADPTAYSPPTTASSPSLHLSSSADKLAGASGQTLTEKNQLNIAAIEEGKDMRTTVMIKNIPNKMSDRDLLAFIERVCPRRIDFMYLRMDFQNGCNVGYAFVNFITVGDLLHFAKTQLGVKWNMYSSEKVLQMCYATYQGKEALVEKFKNSCIMDEREAWRPKIFYSDGSNQGLPEPFPPPTHLRRKERSSHNRGALFVPGPHYVHQRESRGAGAGGSNMYHSKPQAPRFAH</sequence>
<dbReference type="OrthoDB" id="417481at2759"/>
<dbReference type="EMBL" id="KB445796">
    <property type="protein sequence ID" value="EMD37725.1"/>
    <property type="molecule type" value="Genomic_DNA"/>
</dbReference>
<name>M2QZQ6_CERS8</name>
<dbReference type="GO" id="GO:0003723">
    <property type="term" value="F:RNA binding"/>
    <property type="evidence" value="ECO:0007669"/>
    <property type="project" value="UniProtKB-KW"/>
</dbReference>
<dbReference type="SMART" id="SM00360">
    <property type="entry name" value="RRM"/>
    <property type="match status" value="3"/>
</dbReference>
<feature type="region of interest" description="Disordered" evidence="2">
    <location>
        <begin position="1"/>
        <end position="39"/>
    </location>
</feature>
<dbReference type="AlphaFoldDB" id="M2QZQ6"/>
<feature type="domain" description="RRM" evidence="3">
    <location>
        <begin position="709"/>
        <end position="788"/>
    </location>
</feature>
<feature type="compositionally biased region" description="Polar residues" evidence="2">
    <location>
        <begin position="160"/>
        <end position="172"/>
    </location>
</feature>
<organism evidence="4 5">
    <name type="scientific">Ceriporiopsis subvermispora (strain B)</name>
    <name type="common">White-rot fungus</name>
    <name type="synonym">Gelatoporia subvermispora</name>
    <dbReference type="NCBI Taxonomy" id="914234"/>
    <lineage>
        <taxon>Eukaryota</taxon>
        <taxon>Fungi</taxon>
        <taxon>Dikarya</taxon>
        <taxon>Basidiomycota</taxon>
        <taxon>Agaricomycotina</taxon>
        <taxon>Agaricomycetes</taxon>
        <taxon>Polyporales</taxon>
        <taxon>Gelatoporiaceae</taxon>
        <taxon>Gelatoporia</taxon>
    </lineage>
</organism>
<keyword evidence="5" id="KW-1185">Reference proteome</keyword>
<reference evidence="4 5" key="1">
    <citation type="journal article" date="2012" name="Proc. Natl. Acad. Sci. U.S.A.">
        <title>Comparative genomics of Ceriporiopsis subvermispora and Phanerochaete chrysosporium provide insight into selective ligninolysis.</title>
        <authorList>
            <person name="Fernandez-Fueyo E."/>
            <person name="Ruiz-Duenas F.J."/>
            <person name="Ferreira P."/>
            <person name="Floudas D."/>
            <person name="Hibbett D.S."/>
            <person name="Canessa P."/>
            <person name="Larrondo L.F."/>
            <person name="James T.Y."/>
            <person name="Seelenfreund D."/>
            <person name="Lobos S."/>
            <person name="Polanco R."/>
            <person name="Tello M."/>
            <person name="Honda Y."/>
            <person name="Watanabe T."/>
            <person name="Watanabe T."/>
            <person name="Ryu J.S."/>
            <person name="Kubicek C.P."/>
            <person name="Schmoll M."/>
            <person name="Gaskell J."/>
            <person name="Hammel K.E."/>
            <person name="St John F.J."/>
            <person name="Vanden Wymelenberg A."/>
            <person name="Sabat G."/>
            <person name="Splinter BonDurant S."/>
            <person name="Syed K."/>
            <person name="Yadav J.S."/>
            <person name="Doddapaneni H."/>
            <person name="Subramanian V."/>
            <person name="Lavin J.L."/>
            <person name="Oguiza J.A."/>
            <person name="Perez G."/>
            <person name="Pisabarro A.G."/>
            <person name="Ramirez L."/>
            <person name="Santoyo F."/>
            <person name="Master E."/>
            <person name="Coutinho P.M."/>
            <person name="Henrissat B."/>
            <person name="Lombard V."/>
            <person name="Magnuson J.K."/>
            <person name="Kuees U."/>
            <person name="Hori C."/>
            <person name="Igarashi K."/>
            <person name="Samejima M."/>
            <person name="Held B.W."/>
            <person name="Barry K.W."/>
            <person name="LaButti K.M."/>
            <person name="Lapidus A."/>
            <person name="Lindquist E.A."/>
            <person name="Lucas S.M."/>
            <person name="Riley R."/>
            <person name="Salamov A.A."/>
            <person name="Hoffmeister D."/>
            <person name="Schwenk D."/>
            <person name="Hadar Y."/>
            <person name="Yarden O."/>
            <person name="de Vries R.P."/>
            <person name="Wiebenga A."/>
            <person name="Stenlid J."/>
            <person name="Eastwood D."/>
            <person name="Grigoriev I.V."/>
            <person name="Berka R.M."/>
            <person name="Blanchette R.A."/>
            <person name="Kersten P."/>
            <person name="Martinez A.T."/>
            <person name="Vicuna R."/>
            <person name="Cullen D."/>
        </authorList>
    </citation>
    <scope>NUCLEOTIDE SEQUENCE [LARGE SCALE GENOMIC DNA]</scope>
    <source>
        <strain evidence="4 5">B</strain>
    </source>
</reference>
<feature type="compositionally biased region" description="Basic and acidic residues" evidence="2">
    <location>
        <begin position="487"/>
        <end position="496"/>
    </location>
</feature>
<feature type="region of interest" description="Disordered" evidence="2">
    <location>
        <begin position="63"/>
        <end position="126"/>
    </location>
</feature>
<accession>M2QZQ6</accession>
<evidence type="ECO:0000313" key="5">
    <source>
        <dbReference type="Proteomes" id="UP000016930"/>
    </source>
</evidence>
<feature type="compositionally biased region" description="Polar residues" evidence="2">
    <location>
        <begin position="445"/>
        <end position="454"/>
    </location>
</feature>
<evidence type="ECO:0000256" key="1">
    <source>
        <dbReference type="ARBA" id="ARBA00022884"/>
    </source>
</evidence>
<dbReference type="PANTHER" id="PTHR23189">
    <property type="entry name" value="RNA RECOGNITION MOTIF-CONTAINING"/>
    <property type="match status" value="1"/>
</dbReference>
<dbReference type="SUPFAM" id="SSF54928">
    <property type="entry name" value="RNA-binding domain, RBD"/>
    <property type="match status" value="2"/>
</dbReference>
<feature type="compositionally biased region" description="Low complexity" evidence="2">
    <location>
        <begin position="655"/>
        <end position="679"/>
    </location>
</feature>
<dbReference type="Gene3D" id="3.30.70.330">
    <property type="match status" value="1"/>
</dbReference>
<evidence type="ECO:0000256" key="2">
    <source>
        <dbReference type="SAM" id="MobiDB-lite"/>
    </source>
</evidence>
<dbReference type="InterPro" id="IPR000504">
    <property type="entry name" value="RRM_dom"/>
</dbReference>
<dbReference type="Proteomes" id="UP000016930">
    <property type="component" value="Unassembled WGS sequence"/>
</dbReference>
<proteinExistence type="predicted"/>
<feature type="region of interest" description="Disordered" evidence="2">
    <location>
        <begin position="143"/>
        <end position="173"/>
    </location>
</feature>
<keyword evidence="1" id="KW-0694">RNA-binding</keyword>
<feature type="region of interest" description="Disordered" evidence="2">
    <location>
        <begin position="862"/>
        <end position="886"/>
    </location>
</feature>
<protein>
    <recommendedName>
        <fullName evidence="3">RRM domain-containing protein</fullName>
    </recommendedName>
</protein>
<evidence type="ECO:0000259" key="3">
    <source>
        <dbReference type="SMART" id="SM00360"/>
    </source>
</evidence>
<dbReference type="InterPro" id="IPR035979">
    <property type="entry name" value="RBD_domain_sf"/>
</dbReference>
<feature type="compositionally biased region" description="Pro residues" evidence="2">
    <location>
        <begin position="616"/>
        <end position="634"/>
    </location>
</feature>
<feature type="region of interest" description="Disordered" evidence="2">
    <location>
        <begin position="610"/>
        <end position="687"/>
    </location>
</feature>
<dbReference type="STRING" id="914234.M2QZQ6"/>
<feature type="region of interest" description="Disordered" evidence="2">
    <location>
        <begin position="407"/>
        <end position="539"/>
    </location>
</feature>